<dbReference type="Proteomes" id="UP001324427">
    <property type="component" value="Unassembled WGS sequence"/>
</dbReference>
<dbReference type="SUPFAM" id="SSF81383">
    <property type="entry name" value="F-box domain"/>
    <property type="match status" value="1"/>
</dbReference>
<evidence type="ECO:0000313" key="2">
    <source>
        <dbReference type="EMBL" id="KAK4542189.1"/>
    </source>
</evidence>
<accession>A0AAV9JBP7</accession>
<organism evidence="2 3">
    <name type="scientific">Oleoguttula mirabilis</name>
    <dbReference type="NCBI Taxonomy" id="1507867"/>
    <lineage>
        <taxon>Eukaryota</taxon>
        <taxon>Fungi</taxon>
        <taxon>Dikarya</taxon>
        <taxon>Ascomycota</taxon>
        <taxon>Pezizomycotina</taxon>
        <taxon>Dothideomycetes</taxon>
        <taxon>Dothideomycetidae</taxon>
        <taxon>Mycosphaerellales</taxon>
        <taxon>Teratosphaeriaceae</taxon>
        <taxon>Oleoguttula</taxon>
    </lineage>
</organism>
<dbReference type="AlphaFoldDB" id="A0AAV9JBP7"/>
<keyword evidence="3" id="KW-1185">Reference proteome</keyword>
<dbReference type="InterPro" id="IPR036047">
    <property type="entry name" value="F-box-like_dom_sf"/>
</dbReference>
<feature type="domain" description="F-box" evidence="1">
    <location>
        <begin position="10"/>
        <end position="40"/>
    </location>
</feature>
<proteinExistence type="predicted"/>
<sequence>MAENVFNITELHELIISELPAKNLLRIRFVNSQWKQLVDYTSVARRALFLEPGAAGDTLCKVRRVYAEEDVVKGGTCDVDEVETEYGIGGYIDTAFMDPILARIDQDGAEGVLNKALNLNCNEYAVHPMLTRLEAPGSLIRLLSLEADDSLRRAYLTQPPILAQMITVTCTEGRWAHPVEYVECSSGETLGTLIDKIRKEFEGGQVITQEFCGRVSWTRTLWVEKSDCD</sequence>
<evidence type="ECO:0000313" key="3">
    <source>
        <dbReference type="Proteomes" id="UP001324427"/>
    </source>
</evidence>
<protein>
    <recommendedName>
        <fullName evidence="1">F-box domain-containing protein</fullName>
    </recommendedName>
</protein>
<dbReference type="InterPro" id="IPR001810">
    <property type="entry name" value="F-box_dom"/>
</dbReference>
<name>A0AAV9JBP7_9PEZI</name>
<evidence type="ECO:0000259" key="1">
    <source>
        <dbReference type="Pfam" id="PF00646"/>
    </source>
</evidence>
<reference evidence="2 3" key="1">
    <citation type="submission" date="2021-11" db="EMBL/GenBank/DDBJ databases">
        <title>Black yeast isolated from Biological Soil Crust.</title>
        <authorList>
            <person name="Kurbessoian T."/>
        </authorList>
    </citation>
    <scope>NUCLEOTIDE SEQUENCE [LARGE SCALE GENOMIC DNA]</scope>
    <source>
        <strain evidence="2 3">CCFEE 5522</strain>
    </source>
</reference>
<dbReference type="EMBL" id="JAVFHQ010000044">
    <property type="protein sequence ID" value="KAK4542189.1"/>
    <property type="molecule type" value="Genomic_DNA"/>
</dbReference>
<dbReference type="Pfam" id="PF00646">
    <property type="entry name" value="F-box"/>
    <property type="match status" value="1"/>
</dbReference>
<gene>
    <name evidence="2" type="ORF">LTR36_007036</name>
</gene>
<comment type="caution">
    <text evidence="2">The sequence shown here is derived from an EMBL/GenBank/DDBJ whole genome shotgun (WGS) entry which is preliminary data.</text>
</comment>